<dbReference type="RefSeq" id="WP_175011274.1">
    <property type="nucleotide sequence ID" value="NZ_CABVQN010000004.1"/>
</dbReference>
<reference evidence="2 3" key="1">
    <citation type="submission" date="2019-09" db="EMBL/GenBank/DDBJ databases">
        <authorList>
            <person name="Depoorter E."/>
        </authorList>
    </citation>
    <scope>NUCLEOTIDE SEQUENCE [LARGE SCALE GENOMIC DNA]</scope>
    <source>
        <strain evidence="2">R-39750</strain>
    </source>
</reference>
<keyword evidence="1" id="KW-0472">Membrane</keyword>
<feature type="transmembrane region" description="Helical" evidence="1">
    <location>
        <begin position="17"/>
        <end position="37"/>
    </location>
</feature>
<keyword evidence="1" id="KW-1133">Transmembrane helix</keyword>
<keyword evidence="1" id="KW-0812">Transmembrane</keyword>
<accession>A0A6P2VHH0</accession>
<dbReference type="EMBL" id="CABVQN010000004">
    <property type="protein sequence ID" value="VWC79941.1"/>
    <property type="molecule type" value="Genomic_DNA"/>
</dbReference>
<gene>
    <name evidence="2" type="ORF">BLA39750_01120</name>
</gene>
<dbReference type="Proteomes" id="UP000494110">
    <property type="component" value="Unassembled WGS sequence"/>
</dbReference>
<proteinExistence type="predicted"/>
<protein>
    <submittedName>
        <fullName evidence="2">Uncharacterized protein</fullName>
    </submittedName>
</protein>
<feature type="transmembrane region" description="Helical" evidence="1">
    <location>
        <begin position="43"/>
        <end position="61"/>
    </location>
</feature>
<evidence type="ECO:0000313" key="2">
    <source>
        <dbReference type="EMBL" id="VWC79941.1"/>
    </source>
</evidence>
<sequence length="67" mass="7508">MGIAQYFKARCHSRQDWGALFGLVAESLVWIGSLIYLWNRLPLAAASFFSFAAGVAADRFVRWIVGK</sequence>
<organism evidence="2 3">
    <name type="scientific">Burkholderia lata (strain ATCC 17760 / DSM 23089 / LMG 22485 / NCIMB 9086 / R18194 / 383)</name>
    <dbReference type="NCBI Taxonomy" id="482957"/>
    <lineage>
        <taxon>Bacteria</taxon>
        <taxon>Pseudomonadati</taxon>
        <taxon>Pseudomonadota</taxon>
        <taxon>Betaproteobacteria</taxon>
        <taxon>Burkholderiales</taxon>
        <taxon>Burkholderiaceae</taxon>
        <taxon>Burkholderia</taxon>
        <taxon>Burkholderia cepacia complex</taxon>
    </lineage>
</organism>
<evidence type="ECO:0000313" key="3">
    <source>
        <dbReference type="Proteomes" id="UP000494110"/>
    </source>
</evidence>
<name>A0A6P2VHH0_BURL3</name>
<evidence type="ECO:0000256" key="1">
    <source>
        <dbReference type="SAM" id="Phobius"/>
    </source>
</evidence>
<dbReference type="AlphaFoldDB" id="A0A6P2VHH0"/>